<keyword evidence="2" id="KW-0540">Nuclease</keyword>
<accession>A0AAN5SED9</accession>
<feature type="domain" description="HNH nuclease" evidence="1">
    <location>
        <begin position="24"/>
        <end position="81"/>
    </location>
</feature>
<dbReference type="InterPro" id="IPR002711">
    <property type="entry name" value="HNH"/>
</dbReference>
<keyword evidence="2" id="KW-0255">Endonuclease</keyword>
<dbReference type="Pfam" id="PF01844">
    <property type="entry name" value="HNH"/>
    <property type="match status" value="1"/>
</dbReference>
<evidence type="ECO:0000313" key="2">
    <source>
        <dbReference type="EMBL" id="HAT4297962.1"/>
    </source>
</evidence>
<evidence type="ECO:0000259" key="1">
    <source>
        <dbReference type="SMART" id="SM00507"/>
    </source>
</evidence>
<gene>
    <name evidence="2" type="ORF">I9063_001312</name>
</gene>
<organism evidence="2 3">
    <name type="scientific">Clostridium perfringens</name>
    <dbReference type="NCBI Taxonomy" id="1502"/>
    <lineage>
        <taxon>Bacteria</taxon>
        <taxon>Bacillati</taxon>
        <taxon>Bacillota</taxon>
        <taxon>Clostridia</taxon>
        <taxon>Eubacteriales</taxon>
        <taxon>Clostridiaceae</taxon>
        <taxon>Clostridium</taxon>
    </lineage>
</organism>
<dbReference type="RefSeq" id="WP_303523197.1">
    <property type="nucleotide sequence ID" value="NZ_JAUONM010000001.1"/>
</dbReference>
<dbReference type="CDD" id="cd00085">
    <property type="entry name" value="HNHc"/>
    <property type="match status" value="1"/>
</dbReference>
<sequence length="194" mass="23456">MGRIHDKYKIKRRETIKKKSKHNLYKSELAEDFYHICGYCGKLDIAVKEDFQIDHFVPKKIDPSRHNDYYNLVYSCRVCNRNKWDYWPTKDKNLSNDGNVGFIDPTLPEFDKALERKDDGKIYYLNNVGKYMYKTLKFDTRPIDIIWKLMRLRALRLELEKKINKSGGEIDLYEKYYKVGQEIEKITDFLYLRR</sequence>
<dbReference type="GO" id="GO:0003676">
    <property type="term" value="F:nucleic acid binding"/>
    <property type="evidence" value="ECO:0007669"/>
    <property type="project" value="InterPro"/>
</dbReference>
<name>A0AAN5SED9_CLOPF</name>
<reference evidence="2" key="2">
    <citation type="submission" date="2020-07" db="EMBL/GenBank/DDBJ databases">
        <authorList>
            <consortium name="NCBI Pathogen Detection Project"/>
        </authorList>
    </citation>
    <scope>NUCLEOTIDE SEQUENCE</scope>
    <source>
        <strain evidence="2">C25</strain>
    </source>
</reference>
<dbReference type="InterPro" id="IPR003615">
    <property type="entry name" value="HNH_nuc"/>
</dbReference>
<dbReference type="Gene3D" id="1.10.30.50">
    <property type="match status" value="1"/>
</dbReference>
<dbReference type="GO" id="GO:0008270">
    <property type="term" value="F:zinc ion binding"/>
    <property type="evidence" value="ECO:0007669"/>
    <property type="project" value="InterPro"/>
</dbReference>
<dbReference type="GO" id="GO:0004519">
    <property type="term" value="F:endonuclease activity"/>
    <property type="evidence" value="ECO:0007669"/>
    <property type="project" value="UniProtKB-KW"/>
</dbReference>
<keyword evidence="2" id="KW-0378">Hydrolase</keyword>
<reference evidence="2" key="1">
    <citation type="journal article" date="2018" name="Genome Biol.">
        <title>SKESA: strategic k-mer extension for scrupulous assemblies.</title>
        <authorList>
            <person name="Souvorov A."/>
            <person name="Agarwala R."/>
            <person name="Lipman D.J."/>
        </authorList>
    </citation>
    <scope>NUCLEOTIDE SEQUENCE</scope>
    <source>
        <strain evidence="2">C25</strain>
    </source>
</reference>
<dbReference type="AlphaFoldDB" id="A0AAN5SED9"/>
<dbReference type="EMBL" id="DACTBT010000005">
    <property type="protein sequence ID" value="HAT4297962.1"/>
    <property type="molecule type" value="Genomic_DNA"/>
</dbReference>
<dbReference type="SMART" id="SM00507">
    <property type="entry name" value="HNHc"/>
    <property type="match status" value="1"/>
</dbReference>
<comment type="caution">
    <text evidence="2">The sequence shown here is derived from an EMBL/GenBank/DDBJ whole genome shotgun (WGS) entry which is preliminary data.</text>
</comment>
<protein>
    <submittedName>
        <fullName evidence="2">HNH endonuclease</fullName>
    </submittedName>
</protein>
<proteinExistence type="predicted"/>
<dbReference type="Proteomes" id="UP000855421">
    <property type="component" value="Unassembled WGS sequence"/>
</dbReference>
<evidence type="ECO:0000313" key="3">
    <source>
        <dbReference type="Proteomes" id="UP000855421"/>
    </source>
</evidence>